<keyword evidence="2" id="KW-1185">Reference proteome</keyword>
<dbReference type="Proteomes" id="UP001469553">
    <property type="component" value="Unassembled WGS sequence"/>
</dbReference>
<organism evidence="1 2">
    <name type="scientific">Ameca splendens</name>
    <dbReference type="NCBI Taxonomy" id="208324"/>
    <lineage>
        <taxon>Eukaryota</taxon>
        <taxon>Metazoa</taxon>
        <taxon>Chordata</taxon>
        <taxon>Craniata</taxon>
        <taxon>Vertebrata</taxon>
        <taxon>Euteleostomi</taxon>
        <taxon>Actinopterygii</taxon>
        <taxon>Neopterygii</taxon>
        <taxon>Teleostei</taxon>
        <taxon>Neoteleostei</taxon>
        <taxon>Acanthomorphata</taxon>
        <taxon>Ovalentaria</taxon>
        <taxon>Atherinomorphae</taxon>
        <taxon>Cyprinodontiformes</taxon>
        <taxon>Goodeidae</taxon>
        <taxon>Ameca</taxon>
    </lineage>
</organism>
<evidence type="ECO:0000313" key="2">
    <source>
        <dbReference type="Proteomes" id="UP001469553"/>
    </source>
</evidence>
<dbReference type="EMBL" id="JAHRIP010007662">
    <property type="protein sequence ID" value="MEQ2282294.1"/>
    <property type="molecule type" value="Genomic_DNA"/>
</dbReference>
<name>A0ABV0XLG0_9TELE</name>
<sequence length="110" mass="12257">MFPLFHSAMCEKIDWEDKGRLEVGTEINDQVITVSDSSGATGQWVGGPNPRSVCLSRRVLGQDTSPALHADGWPEGSAVWIVWQSHFCQLWLQFSLPLSVYECVFINVCS</sequence>
<reference evidence="1 2" key="1">
    <citation type="submission" date="2021-06" db="EMBL/GenBank/DDBJ databases">
        <authorList>
            <person name="Palmer J.M."/>
        </authorList>
    </citation>
    <scope>NUCLEOTIDE SEQUENCE [LARGE SCALE GENOMIC DNA]</scope>
    <source>
        <strain evidence="1 2">AS_MEX2019</strain>
        <tissue evidence="1">Muscle</tissue>
    </source>
</reference>
<proteinExistence type="predicted"/>
<gene>
    <name evidence="1" type="ORF">AMECASPLE_039011</name>
</gene>
<comment type="caution">
    <text evidence="1">The sequence shown here is derived from an EMBL/GenBank/DDBJ whole genome shotgun (WGS) entry which is preliminary data.</text>
</comment>
<accession>A0ABV0XLG0</accession>
<protein>
    <submittedName>
        <fullName evidence="1">Uncharacterized protein</fullName>
    </submittedName>
</protein>
<evidence type="ECO:0000313" key="1">
    <source>
        <dbReference type="EMBL" id="MEQ2282294.1"/>
    </source>
</evidence>